<dbReference type="InterPro" id="IPR053144">
    <property type="entry name" value="Acetyltransferase_Butenolide"/>
</dbReference>
<dbReference type="OrthoDB" id="9775804at2"/>
<dbReference type="PROSITE" id="PS51186">
    <property type="entry name" value="GNAT"/>
    <property type="match status" value="1"/>
</dbReference>
<accession>A0A142EN82</accession>
<dbReference type="EMBL" id="CP012836">
    <property type="protein sequence ID" value="AMQ56587.1"/>
    <property type="molecule type" value="Genomic_DNA"/>
</dbReference>
<organism evidence="2 3">
    <name type="scientific">Algoriphagus sanaruensis</name>
    <dbReference type="NCBI Taxonomy" id="1727163"/>
    <lineage>
        <taxon>Bacteria</taxon>
        <taxon>Pseudomonadati</taxon>
        <taxon>Bacteroidota</taxon>
        <taxon>Cytophagia</taxon>
        <taxon>Cytophagales</taxon>
        <taxon>Cyclobacteriaceae</taxon>
        <taxon>Algoriphagus</taxon>
    </lineage>
</organism>
<dbReference type="AlphaFoldDB" id="A0A142EN82"/>
<dbReference type="Gene3D" id="3.40.630.30">
    <property type="match status" value="1"/>
</dbReference>
<evidence type="ECO:0000259" key="1">
    <source>
        <dbReference type="PROSITE" id="PS51186"/>
    </source>
</evidence>
<feature type="domain" description="N-acetyltransferase" evidence="1">
    <location>
        <begin position="12"/>
        <end position="145"/>
    </location>
</feature>
<evidence type="ECO:0000313" key="3">
    <source>
        <dbReference type="Proteomes" id="UP000073816"/>
    </source>
</evidence>
<dbReference type="InterPro" id="IPR016181">
    <property type="entry name" value="Acyl_CoA_acyltransferase"/>
</dbReference>
<dbReference type="STRING" id="1727163.AO498_09165"/>
<name>A0A142EN82_9BACT</name>
<dbReference type="PATRIC" id="fig|1727163.4.peg.1916"/>
<proteinExistence type="predicted"/>
<dbReference type="KEGG" id="alm:AO498_09165"/>
<dbReference type="GO" id="GO:0016747">
    <property type="term" value="F:acyltransferase activity, transferring groups other than amino-acyl groups"/>
    <property type="evidence" value="ECO:0007669"/>
    <property type="project" value="InterPro"/>
</dbReference>
<dbReference type="SUPFAM" id="SSF55729">
    <property type="entry name" value="Acyl-CoA N-acyltransferases (Nat)"/>
    <property type="match status" value="1"/>
</dbReference>
<keyword evidence="3" id="KW-1185">Reference proteome</keyword>
<protein>
    <recommendedName>
        <fullName evidence="1">N-acetyltransferase domain-containing protein</fullName>
    </recommendedName>
</protein>
<dbReference type="PANTHER" id="PTHR43233:SF1">
    <property type="entry name" value="FAMILY N-ACETYLTRANSFERASE, PUTATIVE (AFU_ORTHOLOGUE AFUA_6G03350)-RELATED"/>
    <property type="match status" value="1"/>
</dbReference>
<reference evidence="3" key="1">
    <citation type="submission" date="2015-09" db="EMBL/GenBank/DDBJ databases">
        <title>Complete sequence of Algoriphagus sp. M8-2.</title>
        <authorList>
            <person name="Shintani M."/>
        </authorList>
    </citation>
    <scope>NUCLEOTIDE SEQUENCE [LARGE SCALE GENOMIC DNA]</scope>
    <source>
        <strain evidence="3">M8-2</strain>
    </source>
</reference>
<dbReference type="RefSeq" id="WP_067546370.1">
    <property type="nucleotide sequence ID" value="NZ_CP012836.1"/>
</dbReference>
<dbReference type="Proteomes" id="UP000073816">
    <property type="component" value="Chromosome"/>
</dbReference>
<reference evidence="2 3" key="2">
    <citation type="journal article" date="2016" name="Genome Announc.">
        <title>Complete Genome Sequence of Algoriphagus sp. Strain M8-2, Isolated from a Brackish Lake.</title>
        <authorList>
            <person name="Muraguchi Y."/>
            <person name="Kushimoto K."/>
            <person name="Ohtsubo Y."/>
            <person name="Suzuki T."/>
            <person name="Dohra H."/>
            <person name="Kimbara K."/>
            <person name="Shintani M."/>
        </authorList>
    </citation>
    <scope>NUCLEOTIDE SEQUENCE [LARGE SCALE GENOMIC DNA]</scope>
    <source>
        <strain evidence="2 3">M8-2</strain>
    </source>
</reference>
<gene>
    <name evidence="2" type="ORF">AO498_09165</name>
</gene>
<sequence length="145" mass="16374">MDSHQISNSNGLNIRQVPSLKLEDFIRVLEESGLSSRRPMEDHLLLEKMILGSNLIVSAEKEGRIIGVLRAITDHCYRCFIADLAVSKEFQGQGIGKGMIQFTRDLAPSARLILFSAEEAVGFYQKIGFHIHERCYQLKAEEILL</sequence>
<dbReference type="Pfam" id="PF13508">
    <property type="entry name" value="Acetyltransf_7"/>
    <property type="match status" value="1"/>
</dbReference>
<evidence type="ECO:0000313" key="2">
    <source>
        <dbReference type="EMBL" id="AMQ56587.1"/>
    </source>
</evidence>
<dbReference type="CDD" id="cd04301">
    <property type="entry name" value="NAT_SF"/>
    <property type="match status" value="1"/>
</dbReference>
<dbReference type="PANTHER" id="PTHR43233">
    <property type="entry name" value="FAMILY N-ACETYLTRANSFERASE, PUTATIVE (AFU_ORTHOLOGUE AFUA_6G03350)-RELATED"/>
    <property type="match status" value="1"/>
</dbReference>
<dbReference type="InterPro" id="IPR000182">
    <property type="entry name" value="GNAT_dom"/>
</dbReference>